<dbReference type="AlphaFoldDB" id="A0AA40KW42"/>
<dbReference type="EMBL" id="JAHYIQ010000002">
    <property type="protein sequence ID" value="KAK1135077.1"/>
    <property type="molecule type" value="Genomic_DNA"/>
</dbReference>
<gene>
    <name evidence="2" type="ORF">K0M31_007848</name>
</gene>
<feature type="region of interest" description="Disordered" evidence="1">
    <location>
        <begin position="107"/>
        <end position="132"/>
    </location>
</feature>
<evidence type="ECO:0000313" key="3">
    <source>
        <dbReference type="Proteomes" id="UP001177670"/>
    </source>
</evidence>
<evidence type="ECO:0000256" key="1">
    <source>
        <dbReference type="SAM" id="MobiDB-lite"/>
    </source>
</evidence>
<proteinExistence type="predicted"/>
<comment type="caution">
    <text evidence="2">The sequence shown here is derived from an EMBL/GenBank/DDBJ whole genome shotgun (WGS) entry which is preliminary data.</text>
</comment>
<name>A0AA40KW42_9HYME</name>
<keyword evidence="3" id="KW-1185">Reference proteome</keyword>
<dbReference type="Proteomes" id="UP001177670">
    <property type="component" value="Unassembled WGS sequence"/>
</dbReference>
<protein>
    <submittedName>
        <fullName evidence="2">Uncharacterized protein</fullName>
    </submittedName>
</protein>
<evidence type="ECO:0000313" key="2">
    <source>
        <dbReference type="EMBL" id="KAK1135077.1"/>
    </source>
</evidence>
<accession>A0AA40KW42</accession>
<sequence>MASRIRQCEATDIRQDPKTSSSWCRERRWVSLGICGWLPYVSVAEINEQLSAVCLIRPVYQIAVGNFESAAIAPGLKFFDRAPLARPDGTGEEAALLVRVGEFARSRESAGDILRGSPAGDDPGKSFADLEA</sequence>
<organism evidence="2 3">
    <name type="scientific">Melipona bicolor</name>
    <dbReference type="NCBI Taxonomy" id="60889"/>
    <lineage>
        <taxon>Eukaryota</taxon>
        <taxon>Metazoa</taxon>
        <taxon>Ecdysozoa</taxon>
        <taxon>Arthropoda</taxon>
        <taxon>Hexapoda</taxon>
        <taxon>Insecta</taxon>
        <taxon>Pterygota</taxon>
        <taxon>Neoptera</taxon>
        <taxon>Endopterygota</taxon>
        <taxon>Hymenoptera</taxon>
        <taxon>Apocrita</taxon>
        <taxon>Aculeata</taxon>
        <taxon>Apoidea</taxon>
        <taxon>Anthophila</taxon>
        <taxon>Apidae</taxon>
        <taxon>Melipona</taxon>
    </lineage>
</organism>
<reference evidence="2" key="1">
    <citation type="submission" date="2021-10" db="EMBL/GenBank/DDBJ databases">
        <title>Melipona bicolor Genome sequencing and assembly.</title>
        <authorList>
            <person name="Araujo N.S."/>
            <person name="Arias M.C."/>
        </authorList>
    </citation>
    <scope>NUCLEOTIDE SEQUENCE</scope>
    <source>
        <strain evidence="2">USP_2M_L1-L4_2017</strain>
        <tissue evidence="2">Whole body</tissue>
    </source>
</reference>